<dbReference type="OrthoDB" id="7349713at2"/>
<evidence type="ECO:0000313" key="4">
    <source>
        <dbReference type="Proteomes" id="UP000295122"/>
    </source>
</evidence>
<organism evidence="3 4">
    <name type="scientific">Enterovirga rhinocerotis</name>
    <dbReference type="NCBI Taxonomy" id="1339210"/>
    <lineage>
        <taxon>Bacteria</taxon>
        <taxon>Pseudomonadati</taxon>
        <taxon>Pseudomonadota</taxon>
        <taxon>Alphaproteobacteria</taxon>
        <taxon>Hyphomicrobiales</taxon>
        <taxon>Methylobacteriaceae</taxon>
        <taxon>Enterovirga</taxon>
    </lineage>
</organism>
<protein>
    <submittedName>
        <fullName evidence="3">Flp pilus assembly protein TadG</fullName>
    </submittedName>
</protein>
<comment type="caution">
    <text evidence="3">The sequence shown here is derived from an EMBL/GenBank/DDBJ whole genome shotgun (WGS) entry which is preliminary data.</text>
</comment>
<dbReference type="InterPro" id="IPR012495">
    <property type="entry name" value="TadE-like_dom"/>
</dbReference>
<feature type="domain" description="TadE-like" evidence="2">
    <location>
        <begin position="27"/>
        <end position="69"/>
    </location>
</feature>
<keyword evidence="4" id="KW-1185">Reference proteome</keyword>
<dbReference type="RefSeq" id="WP_133769563.1">
    <property type="nucleotide sequence ID" value="NZ_SNZR01000011.1"/>
</dbReference>
<gene>
    <name evidence="3" type="ORF">EV668_1984</name>
</gene>
<dbReference type="Pfam" id="PF07811">
    <property type="entry name" value="TadE"/>
    <property type="match status" value="1"/>
</dbReference>
<accession>A0A4R7CC35</accession>
<feature type="transmembrane region" description="Helical" evidence="1">
    <location>
        <begin position="29"/>
        <end position="55"/>
    </location>
</feature>
<dbReference type="AlphaFoldDB" id="A0A4R7CC35"/>
<proteinExistence type="predicted"/>
<evidence type="ECO:0000259" key="2">
    <source>
        <dbReference type="Pfam" id="PF07811"/>
    </source>
</evidence>
<keyword evidence="1" id="KW-1133">Transmembrane helix</keyword>
<sequence length="192" mass="20674">MRAQRGASARPISGLDLTRRFRRSQRGATAVEFALILGPFLFALLATLEIAMVFWKTQVLETAVANASRQIYTGQFQTNPDNKNKTSAQLLANFKGKLCENVTALFNCQADISVDVRDVSAFAGATPPDPVSNGVFNASGFSYAPIGPGAIGIVTVATEYKSFFPSLSGNRLKNGNRLIMATAVFRSEPYGN</sequence>
<keyword evidence="1" id="KW-0812">Transmembrane</keyword>
<dbReference type="EMBL" id="SNZR01000011">
    <property type="protein sequence ID" value="TDR94696.1"/>
    <property type="molecule type" value="Genomic_DNA"/>
</dbReference>
<reference evidence="3 4" key="1">
    <citation type="submission" date="2019-03" db="EMBL/GenBank/DDBJ databases">
        <title>Genomic Encyclopedia of Type Strains, Phase IV (KMG-IV): sequencing the most valuable type-strain genomes for metagenomic binning, comparative biology and taxonomic classification.</title>
        <authorList>
            <person name="Goeker M."/>
        </authorList>
    </citation>
    <scope>NUCLEOTIDE SEQUENCE [LARGE SCALE GENOMIC DNA]</scope>
    <source>
        <strain evidence="3 4">DSM 25903</strain>
    </source>
</reference>
<dbReference type="Proteomes" id="UP000295122">
    <property type="component" value="Unassembled WGS sequence"/>
</dbReference>
<evidence type="ECO:0000313" key="3">
    <source>
        <dbReference type="EMBL" id="TDR94696.1"/>
    </source>
</evidence>
<name>A0A4R7CC35_9HYPH</name>
<evidence type="ECO:0000256" key="1">
    <source>
        <dbReference type="SAM" id="Phobius"/>
    </source>
</evidence>
<keyword evidence="1" id="KW-0472">Membrane</keyword>